<sequence>MSDRQLMSLLNMSYHNLDVLIKNLDVFRHKYTVIGSLKTNQKRGIYEVLDNFEKKKKVLKFIVRSSVSDEQIRMFKFFMECQHPNFCKIDEMFETGMFLVLVTDRIEGETMCSYFSKPRTHREYYRVLFDLVMAIEFLHSKQIIHGDIKPNNVIIRTDGVPVFIDYDLSRYITGPTHVKKMFGTKFFMSPEMVFQKKITTKTDMWSLGMTLYACTMKTYTPDLLKMAISVYPDPSYVSYFGEPCQVCNIESVIKSIPVAIKKYKEGICSTYGKLFMTVMCAMLVEDDNNRLSSKDLCQVLRRSKWYNDIYENNSKRNNHDNQTNKTSQHVQNLQLGKNTQEENDDDSTLSDDVSDRTPERKLDKISENTDSASSSVSLKVLDSSCVMNDVMSDAFSEGTSSESTSPKSTNFTQHMRKRVYVK</sequence>
<reference evidence="3 4" key="1">
    <citation type="submission" date="2018-10" db="EMBL/GenBank/DDBJ databases">
        <authorList>
            <consortium name="IHU Genomes"/>
        </authorList>
    </citation>
    <scope>NUCLEOTIDE SEQUENCE [LARGE SCALE GENOMIC DNA]</scope>
    <source>
        <strain evidence="3 4">A1</strain>
    </source>
</reference>
<keyword evidence="4" id="KW-1185">Reference proteome</keyword>
<dbReference type="GO" id="GO:0005524">
    <property type="term" value="F:ATP binding"/>
    <property type="evidence" value="ECO:0007669"/>
    <property type="project" value="InterPro"/>
</dbReference>
<keyword evidence="3" id="KW-0418">Kinase</keyword>
<dbReference type="EMBL" id="UPSH01000001">
    <property type="protein sequence ID" value="VBB17813.1"/>
    <property type="molecule type" value="Genomic_DNA"/>
</dbReference>
<evidence type="ECO:0000313" key="3">
    <source>
        <dbReference type="EMBL" id="VBB17813.1"/>
    </source>
</evidence>
<feature type="region of interest" description="Disordered" evidence="1">
    <location>
        <begin position="395"/>
        <end position="422"/>
    </location>
</feature>
<dbReference type="InterPro" id="IPR008271">
    <property type="entry name" value="Ser/Thr_kinase_AS"/>
</dbReference>
<dbReference type="Proteomes" id="UP000594342">
    <property type="component" value="Unassembled WGS sequence"/>
</dbReference>
<dbReference type="InterPro" id="IPR000719">
    <property type="entry name" value="Prot_kinase_dom"/>
</dbReference>
<keyword evidence="3" id="KW-0808">Transferase</keyword>
<name>A0A5K0U8Y7_9VIRU</name>
<dbReference type="PANTHER" id="PTHR44167">
    <property type="entry name" value="OVARIAN-SPECIFIC SERINE/THREONINE-PROTEIN KINASE LOK-RELATED"/>
    <property type="match status" value="1"/>
</dbReference>
<dbReference type="Pfam" id="PF00069">
    <property type="entry name" value="Pkinase"/>
    <property type="match status" value="1"/>
</dbReference>
<accession>A0A5K0U8Y7</accession>
<dbReference type="GO" id="GO:0004672">
    <property type="term" value="F:protein kinase activity"/>
    <property type="evidence" value="ECO:0007669"/>
    <property type="project" value="InterPro"/>
</dbReference>
<dbReference type="Gene3D" id="1.10.510.10">
    <property type="entry name" value="Transferase(Phosphotransferase) domain 1"/>
    <property type="match status" value="1"/>
</dbReference>
<dbReference type="PANTHER" id="PTHR44167:SF24">
    <property type="entry name" value="SERINE_THREONINE-PROTEIN KINASE CHK2"/>
    <property type="match status" value="1"/>
</dbReference>
<gene>
    <name evidence="3" type="ORF">YASMINEVIRUS_276</name>
</gene>
<dbReference type="PROSITE" id="PS00108">
    <property type="entry name" value="PROTEIN_KINASE_ST"/>
    <property type="match status" value="1"/>
</dbReference>
<dbReference type="SMART" id="SM00220">
    <property type="entry name" value="S_TKc"/>
    <property type="match status" value="1"/>
</dbReference>
<feature type="domain" description="Protein kinase" evidence="2">
    <location>
        <begin position="1"/>
        <end position="306"/>
    </location>
</feature>
<evidence type="ECO:0000259" key="2">
    <source>
        <dbReference type="PROSITE" id="PS50011"/>
    </source>
</evidence>
<protein>
    <submittedName>
        <fullName evidence="3">Serine/threonine-protein kinase</fullName>
    </submittedName>
</protein>
<evidence type="ECO:0000313" key="4">
    <source>
        <dbReference type="Proteomes" id="UP000594342"/>
    </source>
</evidence>
<organism evidence="3 4">
    <name type="scientific">Yasminevirus sp. GU-2018</name>
    <dbReference type="NCBI Taxonomy" id="2420051"/>
    <lineage>
        <taxon>Viruses</taxon>
        <taxon>Varidnaviria</taxon>
        <taxon>Bamfordvirae</taxon>
        <taxon>Nucleocytoviricota</taxon>
        <taxon>Megaviricetes</taxon>
        <taxon>Imitervirales</taxon>
        <taxon>Mimiviridae</taxon>
        <taxon>Klosneuvirinae</taxon>
        <taxon>Yasminevirus</taxon>
        <taxon>Yasminevirus saudimassiliense</taxon>
    </lineage>
</organism>
<evidence type="ECO:0000256" key="1">
    <source>
        <dbReference type="SAM" id="MobiDB-lite"/>
    </source>
</evidence>
<comment type="caution">
    <text evidence="3">The sequence shown here is derived from an EMBL/GenBank/DDBJ whole genome shotgun (WGS) entry which is preliminary data.</text>
</comment>
<dbReference type="SUPFAM" id="SSF56112">
    <property type="entry name" value="Protein kinase-like (PK-like)"/>
    <property type="match status" value="1"/>
</dbReference>
<dbReference type="PROSITE" id="PS50011">
    <property type="entry name" value="PROTEIN_KINASE_DOM"/>
    <property type="match status" value="1"/>
</dbReference>
<dbReference type="InterPro" id="IPR011009">
    <property type="entry name" value="Kinase-like_dom_sf"/>
</dbReference>
<proteinExistence type="predicted"/>
<feature type="region of interest" description="Disordered" evidence="1">
    <location>
        <begin position="336"/>
        <end position="373"/>
    </location>
</feature>
<feature type="compositionally biased region" description="Polar residues" evidence="1">
    <location>
        <begin position="397"/>
        <end position="413"/>
    </location>
</feature>
<dbReference type="CDD" id="cd00180">
    <property type="entry name" value="PKc"/>
    <property type="match status" value="1"/>
</dbReference>
<feature type="compositionally biased region" description="Basic and acidic residues" evidence="1">
    <location>
        <begin position="353"/>
        <end position="367"/>
    </location>
</feature>